<sequence>MAAMVRKHLALGWSRAKPTRSLGSMALWNRTDIEVSIGCVREEWRDGVRRLRSFPTIQQVALEAAAFFTQPAHIDFGYPRTFSSQYVLGRQLGEGAFGKVYEVGPVDTAVKLDLAVKVIQKDRLASRKDFLALRQEARIMMLLGGTLNVVHYFGAYEDDSAVYLVMEHCVGGEAYGRMTALQDTEDRVASYMLNVLHVVWQCHLLRILHGDLKLENFLFADDQVDSPLKLTDFGGADFVPADNTVSGLRGTPLYTAPEVLTGKYSLPADMWSCGIILYRLLGGAFPFEGELINERILHEAVDVESGAWANISPEAKDLILKLLERDVTKRLTAEEALRHPWMAQAFARRKDARQIPRHLGGTMIQRLQLYRTLNGFQQAVFLEITKLVPDDRKHDLAVLFSEICVDGATTIDIKDLARGFKNGGYKLTWGEVKSFLSRMDVDGDGVVSYDEFCAAFFDWHEFQSDALWPQLVQQAFNVFDANADGKLEVTDIAHRMPVRMVHTFLSDVNRCFAHADSDGDGAITLDEFERILLVQDNAWAVFAPRYLWQ</sequence>
<keyword evidence="13" id="KW-1185">Reference proteome</keyword>
<dbReference type="OrthoDB" id="40902at2759"/>
<comment type="cofactor">
    <cofactor evidence="1">
        <name>Mg(2+)</name>
        <dbReference type="ChEBI" id="CHEBI:18420"/>
    </cofactor>
</comment>
<gene>
    <name evidence="12" type="ORF">ACHHYP_10022</name>
</gene>
<keyword evidence="6" id="KW-0106">Calcium</keyword>
<comment type="caution">
    <text evidence="12">The sequence shown here is derived from an EMBL/GenBank/DDBJ whole genome shotgun (WGS) entry which is preliminary data.</text>
</comment>
<dbReference type="SUPFAM" id="SSF56112">
    <property type="entry name" value="Protein kinase-like (PK-like)"/>
    <property type="match status" value="1"/>
</dbReference>
<dbReference type="GO" id="GO:0005509">
    <property type="term" value="F:calcium ion binding"/>
    <property type="evidence" value="ECO:0007669"/>
    <property type="project" value="InterPro"/>
</dbReference>
<reference evidence="12 13" key="1">
    <citation type="journal article" date="2014" name="Genome Biol. Evol.">
        <title>The secreted proteins of Achlya hypogyna and Thraustotheca clavata identify the ancestral oomycete secretome and reveal gene acquisitions by horizontal gene transfer.</title>
        <authorList>
            <person name="Misner I."/>
            <person name="Blouin N."/>
            <person name="Leonard G."/>
            <person name="Richards T.A."/>
            <person name="Lane C.E."/>
        </authorList>
    </citation>
    <scope>NUCLEOTIDE SEQUENCE [LARGE SCALE GENOMIC DNA]</scope>
    <source>
        <strain evidence="12 13">ATCC 48635</strain>
    </source>
</reference>
<feature type="domain" description="Protein kinase" evidence="10">
    <location>
        <begin position="86"/>
        <end position="342"/>
    </location>
</feature>
<dbReference type="SMART" id="SM00054">
    <property type="entry name" value="EFh"/>
    <property type="match status" value="3"/>
</dbReference>
<feature type="domain" description="EF-hand" evidence="11">
    <location>
        <begin position="427"/>
        <end position="462"/>
    </location>
</feature>
<keyword evidence="4 9" id="KW-0547">Nucleotide-binding</keyword>
<keyword evidence="5 12" id="KW-0418">Kinase</keyword>
<dbReference type="PROSITE" id="PS50222">
    <property type="entry name" value="EF_HAND_2"/>
    <property type="match status" value="2"/>
</dbReference>
<keyword evidence="7 9" id="KW-0067">ATP-binding</keyword>
<dbReference type="InterPro" id="IPR008271">
    <property type="entry name" value="Ser/Thr_kinase_AS"/>
</dbReference>
<feature type="binding site" evidence="9">
    <location>
        <position position="117"/>
    </location>
    <ligand>
        <name>ATP</name>
        <dbReference type="ChEBI" id="CHEBI:30616"/>
    </ligand>
</feature>
<dbReference type="InterPro" id="IPR000719">
    <property type="entry name" value="Prot_kinase_dom"/>
</dbReference>
<dbReference type="Gene3D" id="3.30.200.20">
    <property type="entry name" value="Phosphorylase Kinase, domain 1"/>
    <property type="match status" value="1"/>
</dbReference>
<dbReference type="PROSITE" id="PS00108">
    <property type="entry name" value="PROTEIN_KINASE_ST"/>
    <property type="match status" value="1"/>
</dbReference>
<dbReference type="InterPro" id="IPR011992">
    <property type="entry name" value="EF-hand-dom_pair"/>
</dbReference>
<dbReference type="InterPro" id="IPR002048">
    <property type="entry name" value="EF_hand_dom"/>
</dbReference>
<name>A0A1V9ZII9_ACHHY</name>
<evidence type="ECO:0000256" key="4">
    <source>
        <dbReference type="ARBA" id="ARBA00022741"/>
    </source>
</evidence>
<evidence type="ECO:0000256" key="8">
    <source>
        <dbReference type="ARBA" id="ARBA00024334"/>
    </source>
</evidence>
<dbReference type="EMBL" id="JNBR01000096">
    <property type="protein sequence ID" value="OQR97798.1"/>
    <property type="molecule type" value="Genomic_DNA"/>
</dbReference>
<evidence type="ECO:0000256" key="2">
    <source>
        <dbReference type="ARBA" id="ARBA00022527"/>
    </source>
</evidence>
<dbReference type="PANTHER" id="PTHR24349">
    <property type="entry name" value="SERINE/THREONINE-PROTEIN KINASE"/>
    <property type="match status" value="1"/>
</dbReference>
<evidence type="ECO:0000256" key="3">
    <source>
        <dbReference type="ARBA" id="ARBA00022679"/>
    </source>
</evidence>
<evidence type="ECO:0000313" key="12">
    <source>
        <dbReference type="EMBL" id="OQR97798.1"/>
    </source>
</evidence>
<dbReference type="STRING" id="1202772.A0A1V9ZII9"/>
<evidence type="ECO:0000256" key="6">
    <source>
        <dbReference type="ARBA" id="ARBA00022837"/>
    </source>
</evidence>
<evidence type="ECO:0000256" key="5">
    <source>
        <dbReference type="ARBA" id="ARBA00022777"/>
    </source>
</evidence>
<dbReference type="InterPro" id="IPR017441">
    <property type="entry name" value="Protein_kinase_ATP_BS"/>
</dbReference>
<dbReference type="GO" id="GO:0004674">
    <property type="term" value="F:protein serine/threonine kinase activity"/>
    <property type="evidence" value="ECO:0007669"/>
    <property type="project" value="UniProtKB-KW"/>
</dbReference>
<dbReference type="PROSITE" id="PS00107">
    <property type="entry name" value="PROTEIN_KINASE_ATP"/>
    <property type="match status" value="1"/>
</dbReference>
<proteinExistence type="inferred from homology"/>
<dbReference type="Proteomes" id="UP000243579">
    <property type="component" value="Unassembled WGS sequence"/>
</dbReference>
<comment type="similarity">
    <text evidence="8">Belongs to the protein kinase superfamily. Ser/Thr protein kinase family. CDPK subfamily.</text>
</comment>
<dbReference type="Pfam" id="PF00069">
    <property type="entry name" value="Pkinase"/>
    <property type="match status" value="1"/>
</dbReference>
<keyword evidence="3" id="KW-0808">Transferase</keyword>
<dbReference type="PROSITE" id="PS00018">
    <property type="entry name" value="EF_HAND_1"/>
    <property type="match status" value="3"/>
</dbReference>
<keyword evidence="2" id="KW-0723">Serine/threonine-protein kinase</keyword>
<evidence type="ECO:0000259" key="10">
    <source>
        <dbReference type="PROSITE" id="PS50011"/>
    </source>
</evidence>
<protein>
    <submittedName>
        <fullName evidence="12">Calcium-dependent protein kinase</fullName>
    </submittedName>
</protein>
<dbReference type="InterPro" id="IPR050205">
    <property type="entry name" value="CDPK_Ser/Thr_kinases"/>
</dbReference>
<dbReference type="GO" id="GO:0005524">
    <property type="term" value="F:ATP binding"/>
    <property type="evidence" value="ECO:0007669"/>
    <property type="project" value="UniProtKB-UniRule"/>
</dbReference>
<dbReference type="SMART" id="SM00220">
    <property type="entry name" value="S_TKc"/>
    <property type="match status" value="1"/>
</dbReference>
<dbReference type="Gene3D" id="1.10.238.10">
    <property type="entry name" value="EF-hand"/>
    <property type="match status" value="1"/>
</dbReference>
<dbReference type="InterPro" id="IPR011009">
    <property type="entry name" value="Kinase-like_dom_sf"/>
</dbReference>
<dbReference type="AlphaFoldDB" id="A0A1V9ZII9"/>
<organism evidence="12 13">
    <name type="scientific">Achlya hypogyna</name>
    <name type="common">Oomycete</name>
    <name type="synonym">Protoachlya hypogyna</name>
    <dbReference type="NCBI Taxonomy" id="1202772"/>
    <lineage>
        <taxon>Eukaryota</taxon>
        <taxon>Sar</taxon>
        <taxon>Stramenopiles</taxon>
        <taxon>Oomycota</taxon>
        <taxon>Saprolegniomycetes</taxon>
        <taxon>Saprolegniales</taxon>
        <taxon>Achlyaceae</taxon>
        <taxon>Achlya</taxon>
    </lineage>
</organism>
<dbReference type="Pfam" id="PF13499">
    <property type="entry name" value="EF-hand_7"/>
    <property type="match status" value="1"/>
</dbReference>
<dbReference type="Gene3D" id="1.10.510.10">
    <property type="entry name" value="Transferase(Phosphotransferase) domain 1"/>
    <property type="match status" value="1"/>
</dbReference>
<dbReference type="SUPFAM" id="SSF47473">
    <property type="entry name" value="EF-hand"/>
    <property type="match status" value="1"/>
</dbReference>
<evidence type="ECO:0000256" key="9">
    <source>
        <dbReference type="PROSITE-ProRule" id="PRU10141"/>
    </source>
</evidence>
<dbReference type="InterPro" id="IPR018247">
    <property type="entry name" value="EF_Hand_1_Ca_BS"/>
</dbReference>
<dbReference type="PROSITE" id="PS50011">
    <property type="entry name" value="PROTEIN_KINASE_DOM"/>
    <property type="match status" value="1"/>
</dbReference>
<evidence type="ECO:0000313" key="13">
    <source>
        <dbReference type="Proteomes" id="UP000243579"/>
    </source>
</evidence>
<dbReference type="Pfam" id="PF13202">
    <property type="entry name" value="EF-hand_5"/>
    <property type="match status" value="2"/>
</dbReference>
<evidence type="ECO:0000259" key="11">
    <source>
        <dbReference type="PROSITE" id="PS50222"/>
    </source>
</evidence>
<evidence type="ECO:0000256" key="1">
    <source>
        <dbReference type="ARBA" id="ARBA00001946"/>
    </source>
</evidence>
<accession>A0A1V9ZII9</accession>
<evidence type="ECO:0000256" key="7">
    <source>
        <dbReference type="ARBA" id="ARBA00022840"/>
    </source>
</evidence>
<feature type="domain" description="EF-hand" evidence="11">
    <location>
        <begin position="503"/>
        <end position="538"/>
    </location>
</feature>